<dbReference type="Gene3D" id="3.40.50.10440">
    <property type="entry name" value="Dihydroxyacetone kinase, domain 1"/>
    <property type="match status" value="1"/>
</dbReference>
<dbReference type="AlphaFoldDB" id="A0AAJ1B9G5"/>
<dbReference type="RefSeq" id="WP_226982334.1">
    <property type="nucleotide sequence ID" value="NZ_JAJBOM010000155.1"/>
</dbReference>
<accession>A0AAJ1B9G5</accession>
<name>A0AAJ1B9G5_MEDGN</name>
<organism evidence="1 2">
    <name type="scientific">Mediterraneibacter gnavus</name>
    <name type="common">Ruminococcus gnavus</name>
    <dbReference type="NCBI Taxonomy" id="33038"/>
    <lineage>
        <taxon>Bacteria</taxon>
        <taxon>Bacillati</taxon>
        <taxon>Bacillota</taxon>
        <taxon>Clostridia</taxon>
        <taxon>Lachnospirales</taxon>
        <taxon>Lachnospiraceae</taxon>
        <taxon>Mediterraneibacter</taxon>
    </lineage>
</organism>
<dbReference type="Proteomes" id="UP001297370">
    <property type="component" value="Unassembled WGS sequence"/>
</dbReference>
<evidence type="ECO:0000313" key="2">
    <source>
        <dbReference type="Proteomes" id="UP001297370"/>
    </source>
</evidence>
<dbReference type="Pfam" id="PF02645">
    <property type="entry name" value="DegV"/>
    <property type="match status" value="1"/>
</dbReference>
<feature type="non-terminal residue" evidence="1">
    <location>
        <position position="95"/>
    </location>
</feature>
<feature type="non-terminal residue" evidence="1">
    <location>
        <position position="1"/>
    </location>
</feature>
<dbReference type="InterPro" id="IPR043168">
    <property type="entry name" value="DegV_C"/>
</dbReference>
<reference evidence="1" key="1">
    <citation type="submission" date="2021-10" db="EMBL/GenBank/DDBJ databases">
        <title>Collection of gut derived symbiotic bacterial strains cultured from healthy donors.</title>
        <authorList>
            <person name="Lin H."/>
            <person name="Littmann E."/>
            <person name="Claire K."/>
            <person name="Pamer E."/>
        </authorList>
    </citation>
    <scope>NUCLEOTIDE SEQUENCE</scope>
    <source>
        <strain evidence="1">MSK.23.18</strain>
    </source>
</reference>
<dbReference type="EMBL" id="JAJBOM010000155">
    <property type="protein sequence ID" value="MCB5621280.1"/>
    <property type="molecule type" value="Genomic_DNA"/>
</dbReference>
<dbReference type="Gene3D" id="3.30.1180.10">
    <property type="match status" value="1"/>
</dbReference>
<dbReference type="SUPFAM" id="SSF82549">
    <property type="entry name" value="DAK1/DegV-like"/>
    <property type="match status" value="1"/>
</dbReference>
<comment type="caution">
    <text evidence="1">The sequence shown here is derived from an EMBL/GenBank/DDBJ whole genome shotgun (WGS) entry which is preliminary data.</text>
</comment>
<dbReference type="InterPro" id="IPR003797">
    <property type="entry name" value="DegV"/>
</dbReference>
<sequence>LTDEFPDVKIEVIDATVNTVLQGMLVEEAVAYKQMGATFEETVAYINKIKITGRIFFTIGGMDYLVHGGRVGKLSGIAAGALGIKPLILLKEGEI</sequence>
<dbReference type="PROSITE" id="PS51482">
    <property type="entry name" value="DEGV"/>
    <property type="match status" value="1"/>
</dbReference>
<evidence type="ECO:0000313" key="1">
    <source>
        <dbReference type="EMBL" id="MCB5621280.1"/>
    </source>
</evidence>
<gene>
    <name evidence="1" type="ORF">LIQ08_19465</name>
</gene>
<proteinExistence type="predicted"/>
<protein>
    <submittedName>
        <fullName evidence="1">DegV family protein</fullName>
    </submittedName>
</protein>